<name>A0A7U2I9I0_PHANO</name>
<dbReference type="PANTHER" id="PTHR10622">
    <property type="entry name" value="HET DOMAIN-CONTAINING PROTEIN"/>
    <property type="match status" value="1"/>
</dbReference>
<keyword evidence="4" id="KW-1185">Reference proteome</keyword>
<organism evidence="3 4">
    <name type="scientific">Phaeosphaeria nodorum (strain SN15 / ATCC MYA-4574 / FGSC 10173)</name>
    <name type="common">Glume blotch fungus</name>
    <name type="synonym">Parastagonospora nodorum</name>
    <dbReference type="NCBI Taxonomy" id="321614"/>
    <lineage>
        <taxon>Eukaryota</taxon>
        <taxon>Fungi</taxon>
        <taxon>Dikarya</taxon>
        <taxon>Ascomycota</taxon>
        <taxon>Pezizomycotina</taxon>
        <taxon>Dothideomycetes</taxon>
        <taxon>Pleosporomycetidae</taxon>
        <taxon>Pleosporales</taxon>
        <taxon>Pleosporineae</taxon>
        <taxon>Phaeosphaeriaceae</taxon>
        <taxon>Parastagonospora</taxon>
    </lineage>
</organism>
<reference evidence="4" key="1">
    <citation type="journal article" date="2021" name="BMC Genomics">
        <title>Chromosome-level genome assembly and manually-curated proteome of model necrotroph Parastagonospora nodorum Sn15 reveals a genome-wide trove of candidate effector homologs, and redundancy of virulence-related functions within an accessory chromosome.</title>
        <authorList>
            <person name="Bertazzoni S."/>
            <person name="Jones D.A.B."/>
            <person name="Phan H.T."/>
            <person name="Tan K.-C."/>
            <person name="Hane J.K."/>
        </authorList>
    </citation>
    <scope>NUCLEOTIDE SEQUENCE [LARGE SCALE GENOMIC DNA]</scope>
    <source>
        <strain evidence="4">SN15 / ATCC MYA-4574 / FGSC 10173)</strain>
    </source>
</reference>
<dbReference type="AlphaFoldDB" id="A0A7U2I9I0"/>
<proteinExistence type="predicted"/>
<sequence length="627" mass="70941">MRLIRVPKQKHGELCLVEYAEKVPPYAILSHRWGADDEEVTFEDMVEMRGRTKKGYRKIRDCADQARKDGLGFFWVDTCCIDKSSSAELSEAINSMWSWYRKSEICYAYLNDCPARSQGKDRCQTLARSKWFTRGWTLQELLAPSKLVLYNVAWKAIGTKDKLAQDISEITGIDKYYLGTDTSLLERASVAERMSWASARETKRPEDGAYSLLGIFNINMPLLYGEGTRAFQRLQEEIMKQSDDQSIFAWRAGRSHSGGGLLAQMPASFRASGNIVRAINSDATKPYAMTNRGLQIELPLLKRKGEILARLNCRMEHDFFSDLAIPLRRVGSGNQYERASGEVQSLPINEWVKAKEHSIYIKTTSTDVAARSDPKEGSVIIRELPSGYTISQVFPGPSWPHGSRIVGRLYTRRVKESILVMITSGKSHCVGVMISGHRNTIFRDWTPDARIIPMPTNPALETSHLHSHWTTKDTFTLPKAQRNASDVLYLRVANKLVRGKKLVVLDVVVSDGRYYIFQELAEKVIALLRATAYRLSRVLWWLLGTDDHRSRTITTLYCILDIACWGQLYAVLWLTWDPELAAPVQGALGAVAMLLYAMRKQILIMMGCATSASFARLPSSTRRITRS</sequence>
<dbReference type="Pfam" id="PF26640">
    <property type="entry name" value="DUF8212"/>
    <property type="match status" value="1"/>
</dbReference>
<dbReference type="OrthoDB" id="20872at2759"/>
<evidence type="ECO:0000259" key="2">
    <source>
        <dbReference type="Pfam" id="PF26640"/>
    </source>
</evidence>
<gene>
    <name evidence="3" type="ORF">JI435_059810</name>
</gene>
<evidence type="ECO:0000259" key="1">
    <source>
        <dbReference type="Pfam" id="PF06985"/>
    </source>
</evidence>
<dbReference type="PANTHER" id="PTHR10622:SF10">
    <property type="entry name" value="HET DOMAIN-CONTAINING PROTEIN"/>
    <property type="match status" value="1"/>
</dbReference>
<accession>A0A7U2I9I0</accession>
<feature type="domain" description="Heterokaryon incompatibility" evidence="1">
    <location>
        <begin position="26"/>
        <end position="113"/>
    </location>
</feature>
<dbReference type="Pfam" id="PF06985">
    <property type="entry name" value="HET"/>
    <property type="match status" value="1"/>
</dbReference>
<evidence type="ECO:0008006" key="5">
    <source>
        <dbReference type="Google" id="ProtNLM"/>
    </source>
</evidence>
<dbReference type="VEuPathDB" id="FungiDB:JI435_059810"/>
<evidence type="ECO:0000313" key="3">
    <source>
        <dbReference type="EMBL" id="QRD05707.1"/>
    </source>
</evidence>
<dbReference type="EMBL" id="CP069041">
    <property type="protein sequence ID" value="QRD05707.1"/>
    <property type="molecule type" value="Genomic_DNA"/>
</dbReference>
<evidence type="ECO:0000313" key="4">
    <source>
        <dbReference type="Proteomes" id="UP000663193"/>
    </source>
</evidence>
<dbReference type="InterPro" id="IPR010730">
    <property type="entry name" value="HET"/>
</dbReference>
<dbReference type="InterPro" id="IPR058525">
    <property type="entry name" value="DUF8212"/>
</dbReference>
<protein>
    <recommendedName>
        <fullName evidence="5">Heterokaryon incompatibility domain-containing protein</fullName>
    </recommendedName>
</protein>
<feature type="domain" description="DUF8212" evidence="2">
    <location>
        <begin position="229"/>
        <end position="252"/>
    </location>
</feature>
<dbReference type="Proteomes" id="UP000663193">
    <property type="component" value="Chromosome 19"/>
</dbReference>